<accession>A0A095ZGL5</accession>
<sequence length="82" mass="9898">MTPSPIHFSEMLRLIDSAYQRRQTLNIKAFRSDGHRVQYNGWLVHHQFWRGGYIRIVNPVNRQIRQLPDIFIYEINGKKVYL</sequence>
<dbReference type="OrthoDB" id="1080602at2"/>
<dbReference type="AlphaFoldDB" id="A0A095ZGL5"/>
<dbReference type="Proteomes" id="UP000029556">
    <property type="component" value="Unassembled WGS sequence"/>
</dbReference>
<name>A0A095ZGL5_9BACT</name>
<protein>
    <recommendedName>
        <fullName evidence="3">Maintenance system killer protein</fullName>
    </recommendedName>
</protein>
<evidence type="ECO:0000313" key="1">
    <source>
        <dbReference type="EMBL" id="KGF33870.1"/>
    </source>
</evidence>
<evidence type="ECO:0000313" key="2">
    <source>
        <dbReference type="Proteomes" id="UP000029556"/>
    </source>
</evidence>
<dbReference type="EMBL" id="JRNN01000077">
    <property type="protein sequence ID" value="KGF33870.1"/>
    <property type="molecule type" value="Genomic_DNA"/>
</dbReference>
<dbReference type="RefSeq" id="WP_036873898.1">
    <property type="nucleotide sequence ID" value="NZ_JRNN01000077.1"/>
</dbReference>
<evidence type="ECO:0008006" key="3">
    <source>
        <dbReference type="Google" id="ProtNLM"/>
    </source>
</evidence>
<reference evidence="1 2" key="1">
    <citation type="submission" date="2014-07" db="EMBL/GenBank/DDBJ databases">
        <authorList>
            <person name="McCorrison J."/>
            <person name="Sanka R."/>
            <person name="Torralba M."/>
            <person name="Gillis M."/>
            <person name="Haft D.H."/>
            <person name="Methe B."/>
            <person name="Sutton G."/>
            <person name="Nelson K.E."/>
        </authorList>
    </citation>
    <scope>NUCLEOTIDE SEQUENCE [LARGE SCALE GENOMIC DNA]</scope>
    <source>
        <strain evidence="1 2">DNF00853</strain>
    </source>
</reference>
<gene>
    <name evidence="1" type="ORF">HMPREF2137_09565</name>
</gene>
<comment type="caution">
    <text evidence="1">The sequence shown here is derived from an EMBL/GenBank/DDBJ whole genome shotgun (WGS) entry which is preliminary data.</text>
</comment>
<proteinExistence type="predicted"/>
<organism evidence="1 2">
    <name type="scientific">Hoylesella buccalis DNF00853</name>
    <dbReference type="NCBI Taxonomy" id="1401074"/>
    <lineage>
        <taxon>Bacteria</taxon>
        <taxon>Pseudomonadati</taxon>
        <taxon>Bacteroidota</taxon>
        <taxon>Bacteroidia</taxon>
        <taxon>Bacteroidales</taxon>
        <taxon>Prevotellaceae</taxon>
        <taxon>Hoylesella</taxon>
    </lineage>
</organism>